<dbReference type="Proteomes" id="UP001085076">
    <property type="component" value="Miscellaneous, Linkage group lg05"/>
</dbReference>
<dbReference type="EMBL" id="JAGGNH010000005">
    <property type="protein sequence ID" value="KAJ0971451.1"/>
    <property type="molecule type" value="Genomic_DNA"/>
</dbReference>
<feature type="chain" id="PRO_5039711118" evidence="1">
    <location>
        <begin position="26"/>
        <end position="207"/>
    </location>
</feature>
<feature type="signal peptide" evidence="1">
    <location>
        <begin position="1"/>
        <end position="25"/>
    </location>
</feature>
<sequence>MATAHRPILLFLLLLLLLSPGPELASGLGLGQLGTLLSLSHSLMTRVANARAARGDLPGAARAHAIAANLRFLGGGWTSIWSAGWDFARNYAWRYGGGFSDAGFSRSATELLAAIYEFSQLDSATDRGQWVLRHYPALLTSSKSLIASLLQALNRSGPLREAVLVLQREVVDGELLKDCLERVVRSWKPVEIQCAGFLLEKNFVYSY</sequence>
<dbReference type="PANTHER" id="PTHR36806">
    <property type="entry name" value="ADENINE PHOSPHORIBOSYLTRANSFERASE"/>
    <property type="match status" value="1"/>
</dbReference>
<dbReference type="OrthoDB" id="641593at2759"/>
<organism evidence="2 3">
    <name type="scientific">Dioscorea zingiberensis</name>
    <dbReference type="NCBI Taxonomy" id="325984"/>
    <lineage>
        <taxon>Eukaryota</taxon>
        <taxon>Viridiplantae</taxon>
        <taxon>Streptophyta</taxon>
        <taxon>Embryophyta</taxon>
        <taxon>Tracheophyta</taxon>
        <taxon>Spermatophyta</taxon>
        <taxon>Magnoliopsida</taxon>
        <taxon>Liliopsida</taxon>
        <taxon>Dioscoreales</taxon>
        <taxon>Dioscoreaceae</taxon>
        <taxon>Dioscorea</taxon>
    </lineage>
</organism>
<gene>
    <name evidence="2" type="ORF">J5N97_019410</name>
</gene>
<accession>A0A9D5CDT0</accession>
<reference evidence="2" key="1">
    <citation type="submission" date="2021-03" db="EMBL/GenBank/DDBJ databases">
        <authorList>
            <person name="Li Z."/>
            <person name="Yang C."/>
        </authorList>
    </citation>
    <scope>NUCLEOTIDE SEQUENCE</scope>
    <source>
        <strain evidence="2">Dzin_1.0</strain>
        <tissue evidence="2">Leaf</tissue>
    </source>
</reference>
<evidence type="ECO:0000313" key="2">
    <source>
        <dbReference type="EMBL" id="KAJ0971451.1"/>
    </source>
</evidence>
<evidence type="ECO:0000256" key="1">
    <source>
        <dbReference type="SAM" id="SignalP"/>
    </source>
</evidence>
<comment type="caution">
    <text evidence="2">The sequence shown here is derived from an EMBL/GenBank/DDBJ whole genome shotgun (WGS) entry which is preliminary data.</text>
</comment>
<protein>
    <submittedName>
        <fullName evidence="2">Uncharacterized protein</fullName>
    </submittedName>
</protein>
<proteinExistence type="predicted"/>
<keyword evidence="1" id="KW-0732">Signal</keyword>
<evidence type="ECO:0000313" key="3">
    <source>
        <dbReference type="Proteomes" id="UP001085076"/>
    </source>
</evidence>
<reference evidence="2" key="2">
    <citation type="journal article" date="2022" name="Hortic Res">
        <title>The genome of Dioscorea zingiberensis sheds light on the biosynthesis, origin and evolution of the medicinally important diosgenin saponins.</title>
        <authorList>
            <person name="Li Y."/>
            <person name="Tan C."/>
            <person name="Li Z."/>
            <person name="Guo J."/>
            <person name="Li S."/>
            <person name="Chen X."/>
            <person name="Wang C."/>
            <person name="Dai X."/>
            <person name="Yang H."/>
            <person name="Song W."/>
            <person name="Hou L."/>
            <person name="Xu J."/>
            <person name="Tong Z."/>
            <person name="Xu A."/>
            <person name="Yuan X."/>
            <person name="Wang W."/>
            <person name="Yang Q."/>
            <person name="Chen L."/>
            <person name="Sun Z."/>
            <person name="Wang K."/>
            <person name="Pan B."/>
            <person name="Chen J."/>
            <person name="Bao Y."/>
            <person name="Liu F."/>
            <person name="Qi X."/>
            <person name="Gang D.R."/>
            <person name="Wen J."/>
            <person name="Li J."/>
        </authorList>
    </citation>
    <scope>NUCLEOTIDE SEQUENCE</scope>
    <source>
        <strain evidence="2">Dzin_1.0</strain>
    </source>
</reference>
<dbReference type="AlphaFoldDB" id="A0A9D5CDT0"/>
<name>A0A9D5CDT0_9LILI</name>
<keyword evidence="3" id="KW-1185">Reference proteome</keyword>